<comment type="caution">
    <text evidence="1">The sequence shown here is derived from an EMBL/GenBank/DDBJ whole genome shotgun (WGS) entry which is preliminary data.</text>
</comment>
<name>A0A391NSX0_9EUKA</name>
<dbReference type="Proteomes" id="UP000265618">
    <property type="component" value="Unassembled WGS sequence"/>
</dbReference>
<evidence type="ECO:0000313" key="2">
    <source>
        <dbReference type="Proteomes" id="UP000265618"/>
    </source>
</evidence>
<organism evidence="1 2">
    <name type="scientific">Kipferlia bialata</name>
    <dbReference type="NCBI Taxonomy" id="797122"/>
    <lineage>
        <taxon>Eukaryota</taxon>
        <taxon>Metamonada</taxon>
        <taxon>Carpediemonas-like organisms</taxon>
        <taxon>Kipferlia</taxon>
    </lineage>
</organism>
<dbReference type="EMBL" id="BDIP01006819">
    <property type="protein sequence ID" value="GCA64297.1"/>
    <property type="molecule type" value="Genomic_DNA"/>
</dbReference>
<accession>A0A391NSX0</accession>
<keyword evidence="2" id="KW-1185">Reference proteome</keyword>
<sequence length="18" mass="2092">MQHDLVLPNPTEETAQLR</sequence>
<dbReference type="AlphaFoldDB" id="A0A391NSX0"/>
<proteinExistence type="predicted"/>
<evidence type="ECO:0000313" key="1">
    <source>
        <dbReference type="EMBL" id="GCA64297.1"/>
    </source>
</evidence>
<feature type="non-terminal residue" evidence="1">
    <location>
        <position position="18"/>
    </location>
</feature>
<gene>
    <name evidence="1" type="ORF">KIPB_013866</name>
</gene>
<protein>
    <submittedName>
        <fullName evidence="1">Uncharacterized protein</fullName>
    </submittedName>
</protein>
<reference evidence="1 2" key="1">
    <citation type="journal article" date="2018" name="PLoS ONE">
        <title>The draft genome of Kipferlia bialata reveals reductive genome evolution in fornicate parasites.</title>
        <authorList>
            <person name="Tanifuji G."/>
            <person name="Takabayashi S."/>
            <person name="Kume K."/>
            <person name="Takagi M."/>
            <person name="Nakayama T."/>
            <person name="Kamikawa R."/>
            <person name="Inagaki Y."/>
            <person name="Hashimoto T."/>
        </authorList>
    </citation>
    <scope>NUCLEOTIDE SEQUENCE [LARGE SCALE GENOMIC DNA]</scope>
    <source>
        <strain evidence="1">NY0173</strain>
    </source>
</reference>